<dbReference type="Proteomes" id="UP000274131">
    <property type="component" value="Unassembled WGS sequence"/>
</dbReference>
<comment type="similarity">
    <text evidence="1">Belongs to the SEC10 family.</text>
</comment>
<proteinExistence type="inferred from homology"/>
<dbReference type="GO" id="GO:0006887">
    <property type="term" value="P:exocytosis"/>
    <property type="evidence" value="ECO:0007669"/>
    <property type="project" value="UniProtKB-KW"/>
</dbReference>
<dbReference type="Pfam" id="PF20667">
    <property type="entry name" value="Sec10_N"/>
    <property type="match status" value="1"/>
</dbReference>
<dbReference type="WBParaSite" id="EVEC_0000155201-mRNA-1">
    <property type="protein sequence ID" value="EVEC_0000155201-mRNA-1"/>
    <property type="gene ID" value="EVEC_0000155201"/>
</dbReference>
<organism evidence="11">
    <name type="scientific">Enterobius vermicularis</name>
    <name type="common">Human pinworm</name>
    <dbReference type="NCBI Taxonomy" id="51028"/>
    <lineage>
        <taxon>Eukaryota</taxon>
        <taxon>Metazoa</taxon>
        <taxon>Ecdysozoa</taxon>
        <taxon>Nematoda</taxon>
        <taxon>Chromadorea</taxon>
        <taxon>Rhabditida</taxon>
        <taxon>Spirurina</taxon>
        <taxon>Oxyuridomorpha</taxon>
        <taxon>Oxyuroidea</taxon>
        <taxon>Oxyuridae</taxon>
        <taxon>Enterobius</taxon>
    </lineage>
</organism>
<dbReference type="InterPro" id="IPR048627">
    <property type="entry name" value="Sec10_HB"/>
</dbReference>
<evidence type="ECO:0000256" key="6">
    <source>
        <dbReference type="ARBA" id="ARBA00031471"/>
    </source>
</evidence>
<gene>
    <name evidence="9" type="ORF">EVEC_LOCUS1260</name>
</gene>
<name>A0A0N4UVS1_ENTVE</name>
<evidence type="ECO:0000256" key="1">
    <source>
        <dbReference type="ARBA" id="ARBA00006572"/>
    </source>
</evidence>
<keyword evidence="5" id="KW-0175">Coiled coil</keyword>
<dbReference type="Pfam" id="PF07393">
    <property type="entry name" value="Sec10_HB"/>
    <property type="match status" value="1"/>
</dbReference>
<evidence type="ECO:0000259" key="7">
    <source>
        <dbReference type="Pfam" id="PF07393"/>
    </source>
</evidence>
<evidence type="ECO:0000313" key="10">
    <source>
        <dbReference type="Proteomes" id="UP000274131"/>
    </source>
</evidence>
<dbReference type="PANTHER" id="PTHR12100:SF0">
    <property type="entry name" value="EXOCYST COMPLEX COMPONENT 5"/>
    <property type="match status" value="1"/>
</dbReference>
<keyword evidence="4" id="KW-0268">Exocytosis</keyword>
<dbReference type="GO" id="GO:0006893">
    <property type="term" value="P:Golgi to plasma membrane transport"/>
    <property type="evidence" value="ECO:0007669"/>
    <property type="project" value="TreeGrafter"/>
</dbReference>
<dbReference type="InterPro" id="IPR009976">
    <property type="entry name" value="Sec10-like"/>
</dbReference>
<dbReference type="OrthoDB" id="125856at2759"/>
<feature type="domain" description="Exocyst complex component Sec10-like alpha-helical bundle" evidence="7">
    <location>
        <begin position="160"/>
        <end position="712"/>
    </location>
</feature>
<sequence>MFNQYFSTYVQDLEQEPFDAIGLVERLAWRLTGGSENLDVVDLKNKFEKEIGNLQMISDQFQSKITHLEQQLNRDKSSHLESLRRLHEKNADAFDKLKQLDGTMQTVSTKVVHLGDQLESVHISRSRADEALQLIKHFNEFMADQPLSSEIFTDPDRLLESASMIQKLYSISQELLKEKFHAVQVRIAHKYDEIERLMIEEFVAAHRTGNRQRMHEIASILVDFKGYSQCVDAYIEHIQLNAFRSNNVFDDMVALCGKTQAVIVKIFPNAQQVMSKLVLNLFHTKLQETVVTKLGDPEQDLENYLVSLADLYSRYFVAFKKAISRTQKLVVNLSSFRIGGSDTHFLPKLTHSVFGRYLETYPRYEQQYLTEQCSSILSRFYESKGHQKKQLQSGGLQDLKRDIQARLLNVETYGGETFLSEELAINILQETKNAFNRVQLLCEKEEASRMTEVIFDMLLKYLYNEHVDYAIDLALAGISLAEPKSKPPNHFFSVLQQAGAITHLFEKQYDDSIFLIVKDTPVEAHCSKKRLEVMQSAENRLNLGLERQLNALVGYIRFILMSEQKKNDFKPDNDFQQITVMSNACGLVVKYLSSEVAVISDSVDGGNLTAVMKELGMRFYRAVLSHIYQFTYNTQGAMLLLCDINEYRKCVMNWKIPELSKQFESLHALANLLVVVPENLSEACASQLLIDVDRSMVMNFVQLRVDYKTAKQFLTVM</sequence>
<dbReference type="EMBL" id="UXUI01007190">
    <property type="protein sequence ID" value="VDD86117.1"/>
    <property type="molecule type" value="Genomic_DNA"/>
</dbReference>
<evidence type="ECO:0000259" key="8">
    <source>
        <dbReference type="Pfam" id="PF20667"/>
    </source>
</evidence>
<keyword evidence="10" id="KW-1185">Reference proteome</keyword>
<reference evidence="9 10" key="2">
    <citation type="submission" date="2018-10" db="EMBL/GenBank/DDBJ databases">
        <authorList>
            <consortium name="Pathogen Informatics"/>
        </authorList>
    </citation>
    <scope>NUCLEOTIDE SEQUENCE [LARGE SCALE GENOMIC DNA]</scope>
</reference>
<evidence type="ECO:0000256" key="5">
    <source>
        <dbReference type="ARBA" id="ARBA00023054"/>
    </source>
</evidence>
<dbReference type="AlphaFoldDB" id="A0A0N4UVS1"/>
<dbReference type="InterPro" id="IPR048625">
    <property type="entry name" value="Sec10_N"/>
</dbReference>
<evidence type="ECO:0000256" key="4">
    <source>
        <dbReference type="ARBA" id="ARBA00022483"/>
    </source>
</evidence>
<evidence type="ECO:0000256" key="3">
    <source>
        <dbReference type="ARBA" id="ARBA00022448"/>
    </source>
</evidence>
<dbReference type="PANTHER" id="PTHR12100">
    <property type="entry name" value="SEC10"/>
    <property type="match status" value="1"/>
</dbReference>
<dbReference type="GO" id="GO:0000145">
    <property type="term" value="C:exocyst"/>
    <property type="evidence" value="ECO:0007669"/>
    <property type="project" value="TreeGrafter"/>
</dbReference>
<evidence type="ECO:0000313" key="11">
    <source>
        <dbReference type="WBParaSite" id="EVEC_0000155201-mRNA-1"/>
    </source>
</evidence>
<reference evidence="11" key="1">
    <citation type="submission" date="2017-02" db="UniProtKB">
        <authorList>
            <consortium name="WormBaseParasite"/>
        </authorList>
    </citation>
    <scope>IDENTIFICATION</scope>
</reference>
<dbReference type="STRING" id="51028.A0A0N4UVS1"/>
<evidence type="ECO:0000313" key="9">
    <source>
        <dbReference type="EMBL" id="VDD86117.1"/>
    </source>
</evidence>
<evidence type="ECO:0000256" key="2">
    <source>
        <dbReference type="ARBA" id="ARBA00017524"/>
    </source>
</evidence>
<feature type="domain" description="Exocyst complex component Sec10 N-terminal" evidence="8">
    <location>
        <begin position="44"/>
        <end position="154"/>
    </location>
</feature>
<accession>A0A0N4UVS1</accession>
<protein>
    <recommendedName>
        <fullName evidence="2">Exocyst complex component 5</fullName>
    </recommendedName>
    <alternativeName>
        <fullName evidence="6">Exocyst complex component Sec10</fullName>
    </alternativeName>
</protein>
<keyword evidence="3" id="KW-0813">Transport</keyword>